<sequence>MISRIIAGICFLLFGSLVNPEMETVQAQEGQQLLPDPGVVSYSFRNQFEEDVPGTLDLIKSMGLTNIEFSSLFGTTAEELRGMLDERGLICTSYGVGYDALVNDTEQVVEDARTLGAKHVRIAWIPHESPFSIEDAKKTVTDFNQAGKELREAGLYFSYHNHGYEFRPYEDGTLFDYIVEHTDPEYVSFEMDLLWTAHPGADPVELLQEYPDRFRLMHLKDLKKGVEGDYSGSAPEEYDVRLGTGQIDFPAVLRAAQDTNIEYYYIEDESHEVVERVPKSIEYLKSLTK</sequence>
<dbReference type="EMBL" id="FQUS01000016">
    <property type="protein sequence ID" value="SHF99066.1"/>
    <property type="molecule type" value="Genomic_DNA"/>
</dbReference>
<accession>A0A1M5G5R1</accession>
<keyword evidence="2" id="KW-0413">Isomerase</keyword>
<dbReference type="InterPro" id="IPR013022">
    <property type="entry name" value="Xyl_isomerase-like_TIM-brl"/>
</dbReference>
<evidence type="ECO:0000259" key="1">
    <source>
        <dbReference type="Pfam" id="PF01261"/>
    </source>
</evidence>
<gene>
    <name evidence="2" type="ORF">SAMN05443144_11693</name>
</gene>
<dbReference type="InterPro" id="IPR036237">
    <property type="entry name" value="Xyl_isomerase-like_sf"/>
</dbReference>
<keyword evidence="3" id="KW-1185">Reference proteome</keyword>
<dbReference type="SUPFAM" id="SSF51658">
    <property type="entry name" value="Xylose isomerase-like"/>
    <property type="match status" value="1"/>
</dbReference>
<reference evidence="2 3" key="1">
    <citation type="submission" date="2016-11" db="EMBL/GenBank/DDBJ databases">
        <authorList>
            <person name="Jaros S."/>
            <person name="Januszkiewicz K."/>
            <person name="Wedrychowicz H."/>
        </authorList>
    </citation>
    <scope>NUCLEOTIDE SEQUENCE [LARGE SCALE GENOMIC DNA]</scope>
    <source>
        <strain evidence="2 3">DSM 21986</strain>
    </source>
</reference>
<name>A0A1M5G5R1_9BACT</name>
<dbReference type="Pfam" id="PF01261">
    <property type="entry name" value="AP_endonuc_2"/>
    <property type="match status" value="1"/>
</dbReference>
<organism evidence="2 3">
    <name type="scientific">Fodinibius roseus</name>
    <dbReference type="NCBI Taxonomy" id="1194090"/>
    <lineage>
        <taxon>Bacteria</taxon>
        <taxon>Pseudomonadati</taxon>
        <taxon>Balneolota</taxon>
        <taxon>Balneolia</taxon>
        <taxon>Balneolales</taxon>
        <taxon>Balneolaceae</taxon>
        <taxon>Fodinibius</taxon>
    </lineage>
</organism>
<dbReference type="InterPro" id="IPR050312">
    <property type="entry name" value="IolE/XylAMocC-like"/>
</dbReference>
<dbReference type="STRING" id="1194090.SAMN05443144_11693"/>
<evidence type="ECO:0000313" key="3">
    <source>
        <dbReference type="Proteomes" id="UP000184041"/>
    </source>
</evidence>
<feature type="domain" description="Xylose isomerase-like TIM barrel" evidence="1">
    <location>
        <begin position="56"/>
        <end position="286"/>
    </location>
</feature>
<dbReference type="GO" id="GO:0016853">
    <property type="term" value="F:isomerase activity"/>
    <property type="evidence" value="ECO:0007669"/>
    <property type="project" value="UniProtKB-KW"/>
</dbReference>
<dbReference type="Gene3D" id="3.20.20.150">
    <property type="entry name" value="Divalent-metal-dependent TIM barrel enzymes"/>
    <property type="match status" value="1"/>
</dbReference>
<protein>
    <submittedName>
        <fullName evidence="2">Sugar phosphate isomerase/epimerase</fullName>
    </submittedName>
</protein>
<dbReference type="PANTHER" id="PTHR12110">
    <property type="entry name" value="HYDROXYPYRUVATE ISOMERASE"/>
    <property type="match status" value="1"/>
</dbReference>
<dbReference type="Proteomes" id="UP000184041">
    <property type="component" value="Unassembled WGS sequence"/>
</dbReference>
<proteinExistence type="predicted"/>
<dbReference type="AlphaFoldDB" id="A0A1M5G5R1"/>
<dbReference type="PANTHER" id="PTHR12110:SF41">
    <property type="entry name" value="INOSOSE DEHYDRATASE"/>
    <property type="match status" value="1"/>
</dbReference>
<evidence type="ECO:0000313" key="2">
    <source>
        <dbReference type="EMBL" id="SHF99066.1"/>
    </source>
</evidence>